<dbReference type="GO" id="GO:0016787">
    <property type="term" value="F:hydrolase activity"/>
    <property type="evidence" value="ECO:0007669"/>
    <property type="project" value="UniProtKB-KW"/>
</dbReference>
<dbReference type="Pfam" id="PF20434">
    <property type="entry name" value="BD-FAE"/>
    <property type="match status" value="1"/>
</dbReference>
<name>A0A1I7C513_9ACTN</name>
<proteinExistence type="predicted"/>
<reference evidence="5" key="1">
    <citation type="submission" date="2016-10" db="EMBL/GenBank/DDBJ databases">
        <authorList>
            <person name="Varghese N."/>
            <person name="Submissions S."/>
        </authorList>
    </citation>
    <scope>NUCLEOTIDE SEQUENCE [LARGE SCALE GENOMIC DNA]</scope>
    <source>
        <strain evidence="5">DSM 46136</strain>
    </source>
</reference>
<dbReference type="InterPro" id="IPR049492">
    <property type="entry name" value="BD-FAE-like_dom"/>
</dbReference>
<dbReference type="PANTHER" id="PTHR48081">
    <property type="entry name" value="AB HYDROLASE SUPERFAMILY PROTEIN C4A8.06C"/>
    <property type="match status" value="1"/>
</dbReference>
<feature type="domain" description="BD-FAE-like" evidence="3">
    <location>
        <begin position="50"/>
        <end position="242"/>
    </location>
</feature>
<dbReference type="AlphaFoldDB" id="A0A1I7C513"/>
<dbReference type="Gene3D" id="3.40.50.1820">
    <property type="entry name" value="alpha/beta hydrolase"/>
    <property type="match status" value="1"/>
</dbReference>
<evidence type="ECO:0000313" key="4">
    <source>
        <dbReference type="EMBL" id="SFT94530.1"/>
    </source>
</evidence>
<evidence type="ECO:0000256" key="2">
    <source>
        <dbReference type="SAM" id="MobiDB-lite"/>
    </source>
</evidence>
<organism evidence="4 5">
    <name type="scientific">Geodermatophilus amargosae</name>
    <dbReference type="NCBI Taxonomy" id="1296565"/>
    <lineage>
        <taxon>Bacteria</taxon>
        <taxon>Bacillati</taxon>
        <taxon>Actinomycetota</taxon>
        <taxon>Actinomycetes</taxon>
        <taxon>Geodermatophilales</taxon>
        <taxon>Geodermatophilaceae</taxon>
        <taxon>Geodermatophilus</taxon>
    </lineage>
</organism>
<protein>
    <submittedName>
        <fullName evidence="4">Alpha/beta hydrolase family protein</fullName>
    </submittedName>
</protein>
<keyword evidence="1 4" id="KW-0378">Hydrolase</keyword>
<accession>A0A1I7C513</accession>
<dbReference type="OrthoDB" id="255603at2"/>
<gene>
    <name evidence="4" type="ORF">SAMN05660657_04065</name>
</gene>
<evidence type="ECO:0000313" key="5">
    <source>
        <dbReference type="Proteomes" id="UP000199546"/>
    </source>
</evidence>
<dbReference type="Proteomes" id="UP000199546">
    <property type="component" value="Unassembled WGS sequence"/>
</dbReference>
<dbReference type="SUPFAM" id="SSF53474">
    <property type="entry name" value="alpha/beta-Hydrolases"/>
    <property type="match status" value="1"/>
</dbReference>
<keyword evidence="5" id="KW-1185">Reference proteome</keyword>
<dbReference type="RefSeq" id="WP_093582256.1">
    <property type="nucleotide sequence ID" value="NZ_FPBA01000018.1"/>
</dbReference>
<dbReference type="InterPro" id="IPR029058">
    <property type="entry name" value="AB_hydrolase_fold"/>
</dbReference>
<dbReference type="InterPro" id="IPR050300">
    <property type="entry name" value="GDXG_lipolytic_enzyme"/>
</dbReference>
<evidence type="ECO:0000256" key="1">
    <source>
        <dbReference type="ARBA" id="ARBA00022801"/>
    </source>
</evidence>
<evidence type="ECO:0000259" key="3">
    <source>
        <dbReference type="Pfam" id="PF20434"/>
    </source>
</evidence>
<feature type="compositionally biased region" description="Low complexity" evidence="2">
    <location>
        <begin position="21"/>
        <end position="48"/>
    </location>
</feature>
<dbReference type="EMBL" id="FPBA01000018">
    <property type="protein sequence ID" value="SFT94530.1"/>
    <property type="molecule type" value="Genomic_DNA"/>
</dbReference>
<dbReference type="STRING" id="1296565.SAMN05660657_04065"/>
<sequence>MTPAVVPYGPHPDQFLELTLPDGDGPAPGGAAQDPAPGGAAQDPAPGGSAQDPAPVVVVLHGGFWRAAYGIELARPLAADLAAAGYAAVAVEYRRVGTGGGWPATLEDVAAALDALPGLPDTPRLDLGDVTVVGHSAGGHLAAWAAGRGRLPAGAPGAAPRVRVTAAVLQAGVVDLQHAAQQRLGERRGLGAVQEFLGGEPGEVPDRYAVADPVRLLPTGADVLCVHGTGDDVVPLEQSQRYAAAAAGAGDRVTVRTVPGGHRVPIDVAGEAWAVVREWLGEHTAGRRTGTTLGP</sequence>
<feature type="region of interest" description="Disordered" evidence="2">
    <location>
        <begin position="1"/>
        <end position="52"/>
    </location>
</feature>